<dbReference type="SUPFAM" id="SSF52540">
    <property type="entry name" value="P-loop containing nucleoside triphosphate hydrolases"/>
    <property type="match status" value="1"/>
</dbReference>
<proteinExistence type="predicted"/>
<gene>
    <name evidence="2" type="ORF">ACFOS1_18105</name>
</gene>
<dbReference type="InterPro" id="IPR027417">
    <property type="entry name" value="P-loop_NTPase"/>
</dbReference>
<reference evidence="3" key="1">
    <citation type="journal article" date="2019" name="Int. J. Syst. Evol. Microbiol.">
        <title>The Global Catalogue of Microorganisms (GCM) 10K type strain sequencing project: providing services to taxonomists for standard genome sequencing and annotation.</title>
        <authorList>
            <consortium name="The Broad Institute Genomics Platform"/>
            <consortium name="The Broad Institute Genome Sequencing Center for Infectious Disease"/>
            <person name="Wu L."/>
            <person name="Ma J."/>
        </authorList>
    </citation>
    <scope>NUCLEOTIDE SEQUENCE [LARGE SCALE GENOMIC DNA]</scope>
    <source>
        <strain evidence="3">CECT 9128</strain>
    </source>
</reference>
<dbReference type="RefSeq" id="WP_290233044.1">
    <property type="nucleotide sequence ID" value="NZ_JAUFPZ010000002.1"/>
</dbReference>
<keyword evidence="3" id="KW-1185">Reference proteome</keyword>
<name>A0ABV8HE74_9FLAO</name>
<comment type="caution">
    <text evidence="2">The sequence shown here is derived from an EMBL/GenBank/DDBJ whole genome shotgun (WGS) entry which is preliminary data.</text>
</comment>
<feature type="domain" description="NrS-1 polymerase-like helicase" evidence="1">
    <location>
        <begin position="127"/>
        <end position="232"/>
    </location>
</feature>
<protein>
    <submittedName>
        <fullName evidence="2">Primase-helicase family protein</fullName>
    </submittedName>
</protein>
<evidence type="ECO:0000259" key="1">
    <source>
        <dbReference type="Pfam" id="PF19263"/>
    </source>
</evidence>
<evidence type="ECO:0000313" key="2">
    <source>
        <dbReference type="EMBL" id="MFC4029338.1"/>
    </source>
</evidence>
<organism evidence="2 3">
    <name type="scientific">Zunongwangia endophytica</name>
    <dbReference type="NCBI Taxonomy" id="1808945"/>
    <lineage>
        <taxon>Bacteria</taxon>
        <taxon>Pseudomonadati</taxon>
        <taxon>Bacteroidota</taxon>
        <taxon>Flavobacteriia</taxon>
        <taxon>Flavobacteriales</taxon>
        <taxon>Flavobacteriaceae</taxon>
        <taxon>Zunongwangia</taxon>
    </lineage>
</organism>
<dbReference type="Pfam" id="PF19263">
    <property type="entry name" value="DUF5906"/>
    <property type="match status" value="1"/>
</dbReference>
<accession>A0ABV8HE74</accession>
<dbReference type="EMBL" id="JBHSAS010000032">
    <property type="protein sequence ID" value="MFC4029338.1"/>
    <property type="molecule type" value="Genomic_DNA"/>
</dbReference>
<evidence type="ECO:0000313" key="3">
    <source>
        <dbReference type="Proteomes" id="UP001595793"/>
    </source>
</evidence>
<dbReference type="InterPro" id="IPR045455">
    <property type="entry name" value="NrS-1_pol-like_helicase"/>
</dbReference>
<dbReference type="Proteomes" id="UP001595793">
    <property type="component" value="Unassembled WGS sequence"/>
</dbReference>
<sequence length="406" mass="48007">MEEYLRIGTSYYKKVRKPQLFGATQTTIISWTRQAILDDYGKDYLLDVERYEGFITIPSHTNYQQVVDGFYNKYHKLSHKLKNGNNECPNITYKFLQHIFGDQLSIGLDYLTILWRFPTQILPILCLVSEDRSTGKTTFLNWLSLIYQENLTLNTNEDFRNKFNSDWADKLLICIDEVLLDKREDSERLKNLSTSKTNKVEAKGKDKYQADFFSKFILCSNNEHNFILIDEKEIRYWVRKIKPLNNIEPDFFEKLEKELPIFLNYLSSRDIVSQKKSRMWFTPNQIYTEALGILKRGTKRNIENELLETLADMFYKFEVDTICLTSKDIQDIFNSSGHRISKQQISQIVEIKWKLEKTNSSYKSHYISRDANGESQIYSETQKGRYYSFDKSYINSLLNVEHTVSN</sequence>
<dbReference type="Gene3D" id="3.40.50.300">
    <property type="entry name" value="P-loop containing nucleotide triphosphate hydrolases"/>
    <property type="match status" value="1"/>
</dbReference>